<comment type="function">
    <text evidence="13">Plays a critical role in the incorporation of lipoproteins in the outer membrane after they are released by the LolA protein.</text>
</comment>
<evidence type="ECO:0000256" key="5">
    <source>
        <dbReference type="ARBA" id="ARBA00022448"/>
    </source>
</evidence>
<reference evidence="15" key="1">
    <citation type="journal article" date="2007" name="Int. J. Syst. Evol. Microbiol.">
        <title>Luteimonas composti sp. nov., a moderately thermophilic bacterium isolated from food waste.</title>
        <authorList>
            <person name="Young C.C."/>
            <person name="Kampfer P."/>
            <person name="Chen W.M."/>
            <person name="Yen W.S."/>
            <person name="Arun A.B."/>
            <person name="Lai W.A."/>
            <person name="Shen F.T."/>
            <person name="Rekha P.D."/>
            <person name="Lin K.Y."/>
            <person name="Chou J.H."/>
        </authorList>
    </citation>
    <scope>NUCLEOTIDE SEQUENCE</scope>
    <source>
        <strain evidence="15">CC-YY355</strain>
    </source>
</reference>
<evidence type="ECO:0000256" key="14">
    <source>
        <dbReference type="SAM" id="SignalP"/>
    </source>
</evidence>
<feature type="chain" id="PRO_5046744264" description="Outer-membrane lipoprotein LolB" evidence="14">
    <location>
        <begin position="28"/>
        <end position="328"/>
    </location>
</feature>
<comment type="subcellular location">
    <subcellularLocation>
        <location evidence="1 13">Cell outer membrane</location>
        <topology evidence="1 13">Lipid-anchor</topology>
    </subcellularLocation>
</comment>
<keyword evidence="11 13" id="KW-0998">Cell outer membrane</keyword>
<evidence type="ECO:0000256" key="7">
    <source>
        <dbReference type="ARBA" id="ARBA00022927"/>
    </source>
</evidence>
<comment type="subunit">
    <text evidence="3 13">Monomer.</text>
</comment>
<keyword evidence="9 13" id="KW-0564">Palmitate</keyword>
<keyword evidence="6 13" id="KW-0732">Signal</keyword>
<evidence type="ECO:0000256" key="8">
    <source>
        <dbReference type="ARBA" id="ARBA00023136"/>
    </source>
</evidence>
<dbReference type="InterPro" id="IPR029046">
    <property type="entry name" value="LolA/LolB/LppX"/>
</dbReference>
<evidence type="ECO:0000256" key="2">
    <source>
        <dbReference type="ARBA" id="ARBA00009696"/>
    </source>
</evidence>
<keyword evidence="10 13" id="KW-0143">Chaperone</keyword>
<evidence type="ECO:0000256" key="12">
    <source>
        <dbReference type="ARBA" id="ARBA00023288"/>
    </source>
</evidence>
<reference evidence="15" key="2">
    <citation type="submission" date="2023-04" db="EMBL/GenBank/DDBJ databases">
        <authorList>
            <person name="Sun J.-Q."/>
        </authorList>
    </citation>
    <scope>NUCLEOTIDE SEQUENCE</scope>
    <source>
        <strain evidence="15">CC-YY355</strain>
    </source>
</reference>
<keyword evidence="5 13" id="KW-0813">Transport</keyword>
<keyword evidence="16" id="KW-1185">Reference proteome</keyword>
<sequence length="328" mass="34512">MRGLHTCALAVVAALSLSACVSQPARAPAPVDPAQVRLADLQRASLADWSLSGRVAISGGRQGGSGRIDWTQRGERYDITLAAPVTRQGWRLSGDAGSARLEGVEGGPRESADVEDLLFAATGWSVPVRAMVDWVRAVAAPEAVYGPAQVRAGEGGLPASIAQGGWEIAYRDWYEAGIGQPALPRRIEASRGDARVRLLVDGWTVVPGGPTVSEDGHEAPDRVLARALGELRLGDPAADMRERVADGDLRPVAVCGFACLAPGYGADRDAAVGRIQDMRILDGTGDVVMGGAHLALKHQAHAYAEAYNRALRAWRQAHPDVAGDDLAD</sequence>
<gene>
    <name evidence="13 15" type="primary">lolB</name>
    <name evidence="15" type="ORF">QF205_11535</name>
</gene>
<proteinExistence type="inferred from homology"/>
<evidence type="ECO:0000256" key="3">
    <source>
        <dbReference type="ARBA" id="ARBA00011245"/>
    </source>
</evidence>
<evidence type="ECO:0000256" key="1">
    <source>
        <dbReference type="ARBA" id="ARBA00004459"/>
    </source>
</evidence>
<dbReference type="Proteomes" id="UP001160550">
    <property type="component" value="Unassembled WGS sequence"/>
</dbReference>
<evidence type="ECO:0000256" key="11">
    <source>
        <dbReference type="ARBA" id="ARBA00023237"/>
    </source>
</evidence>
<evidence type="ECO:0000256" key="10">
    <source>
        <dbReference type="ARBA" id="ARBA00023186"/>
    </source>
</evidence>
<keyword evidence="7 13" id="KW-0653">Protein transport</keyword>
<comment type="similarity">
    <text evidence="2 13">Belongs to the LolB family.</text>
</comment>
<dbReference type="Gene3D" id="2.50.20.10">
    <property type="entry name" value="Lipoprotein localisation LolA/LolB/LppX"/>
    <property type="match status" value="1"/>
</dbReference>
<name>A0ABT6MSU7_9GAMM</name>
<evidence type="ECO:0000313" key="15">
    <source>
        <dbReference type="EMBL" id="MDH7453696.1"/>
    </source>
</evidence>
<dbReference type="SUPFAM" id="SSF89392">
    <property type="entry name" value="Prokaryotic lipoproteins and lipoprotein localization factors"/>
    <property type="match status" value="1"/>
</dbReference>
<evidence type="ECO:0000256" key="6">
    <source>
        <dbReference type="ARBA" id="ARBA00022729"/>
    </source>
</evidence>
<dbReference type="InterPro" id="IPR004565">
    <property type="entry name" value="OM_lipoprot_LolB"/>
</dbReference>
<dbReference type="PROSITE" id="PS51257">
    <property type="entry name" value="PROKAR_LIPOPROTEIN"/>
    <property type="match status" value="1"/>
</dbReference>
<organism evidence="15 16">
    <name type="scientific">Luteimonas composti</name>
    <dbReference type="NCBI Taxonomy" id="398257"/>
    <lineage>
        <taxon>Bacteria</taxon>
        <taxon>Pseudomonadati</taxon>
        <taxon>Pseudomonadota</taxon>
        <taxon>Gammaproteobacteria</taxon>
        <taxon>Lysobacterales</taxon>
        <taxon>Lysobacteraceae</taxon>
        <taxon>Luteimonas</taxon>
    </lineage>
</organism>
<evidence type="ECO:0000313" key="16">
    <source>
        <dbReference type="Proteomes" id="UP001160550"/>
    </source>
</evidence>
<accession>A0ABT6MSU7</accession>
<dbReference type="NCBIfam" id="TIGR00548">
    <property type="entry name" value="lolB"/>
    <property type="match status" value="1"/>
</dbReference>
<dbReference type="EMBL" id="JARYGX010000021">
    <property type="protein sequence ID" value="MDH7453696.1"/>
    <property type="molecule type" value="Genomic_DNA"/>
</dbReference>
<protein>
    <recommendedName>
        <fullName evidence="4 13">Outer-membrane lipoprotein LolB</fullName>
    </recommendedName>
</protein>
<evidence type="ECO:0000256" key="13">
    <source>
        <dbReference type="HAMAP-Rule" id="MF_00233"/>
    </source>
</evidence>
<feature type="signal peptide" evidence="14">
    <location>
        <begin position="1"/>
        <end position="27"/>
    </location>
</feature>
<keyword evidence="8 13" id="KW-0472">Membrane</keyword>
<evidence type="ECO:0000256" key="9">
    <source>
        <dbReference type="ARBA" id="ARBA00023139"/>
    </source>
</evidence>
<dbReference type="HAMAP" id="MF_00233">
    <property type="entry name" value="LolB"/>
    <property type="match status" value="1"/>
</dbReference>
<evidence type="ECO:0000256" key="4">
    <source>
        <dbReference type="ARBA" id="ARBA00016202"/>
    </source>
</evidence>
<keyword evidence="12 13" id="KW-0449">Lipoprotein</keyword>
<comment type="caution">
    <text evidence="15">The sequence shown here is derived from an EMBL/GenBank/DDBJ whole genome shotgun (WGS) entry which is preliminary data.</text>
</comment>
<dbReference type="CDD" id="cd16326">
    <property type="entry name" value="LolB"/>
    <property type="match status" value="1"/>
</dbReference>
<dbReference type="Pfam" id="PF03550">
    <property type="entry name" value="LolB"/>
    <property type="match status" value="1"/>
</dbReference>